<dbReference type="GO" id="GO:0000976">
    <property type="term" value="F:transcription cis-regulatory region binding"/>
    <property type="evidence" value="ECO:0007669"/>
    <property type="project" value="TreeGrafter"/>
</dbReference>
<dbReference type="InterPro" id="IPR046335">
    <property type="entry name" value="LacI/GalR-like_sensor"/>
</dbReference>
<dbReference type="Pfam" id="PF00356">
    <property type="entry name" value="LacI"/>
    <property type="match status" value="1"/>
</dbReference>
<dbReference type="PANTHER" id="PTHR30146">
    <property type="entry name" value="LACI-RELATED TRANSCRIPTIONAL REPRESSOR"/>
    <property type="match status" value="1"/>
</dbReference>
<dbReference type="SUPFAM" id="SSF53822">
    <property type="entry name" value="Periplasmic binding protein-like I"/>
    <property type="match status" value="1"/>
</dbReference>
<evidence type="ECO:0000313" key="5">
    <source>
        <dbReference type="EMBL" id="HJC05534.1"/>
    </source>
</evidence>
<feature type="domain" description="HTH lacI-type" evidence="4">
    <location>
        <begin position="2"/>
        <end position="57"/>
    </location>
</feature>
<keyword evidence="2" id="KW-0238">DNA-binding</keyword>
<reference evidence="5" key="1">
    <citation type="journal article" date="2021" name="PeerJ">
        <title>Extensive microbial diversity within the chicken gut microbiome revealed by metagenomics and culture.</title>
        <authorList>
            <person name="Gilroy R."/>
            <person name="Ravi A."/>
            <person name="Getino M."/>
            <person name="Pursley I."/>
            <person name="Horton D.L."/>
            <person name="Alikhan N.F."/>
            <person name="Baker D."/>
            <person name="Gharbi K."/>
            <person name="Hall N."/>
            <person name="Watson M."/>
            <person name="Adriaenssens E.M."/>
            <person name="Foster-Nyarko E."/>
            <person name="Jarju S."/>
            <person name="Secka A."/>
            <person name="Antonio M."/>
            <person name="Oren A."/>
            <person name="Chaudhuri R.R."/>
            <person name="La Ragione R."/>
            <person name="Hildebrand F."/>
            <person name="Pallen M.J."/>
        </authorList>
    </citation>
    <scope>NUCLEOTIDE SEQUENCE</scope>
    <source>
        <strain evidence="5">CHK180-15479</strain>
    </source>
</reference>
<keyword evidence="1" id="KW-0805">Transcription regulation</keyword>
<dbReference type="InterPro" id="IPR000843">
    <property type="entry name" value="HTH_LacI"/>
</dbReference>
<comment type="caution">
    <text evidence="5">The sequence shown here is derived from an EMBL/GenBank/DDBJ whole genome shotgun (WGS) entry which is preliminary data.</text>
</comment>
<dbReference type="AlphaFoldDB" id="A0A9D2MY79"/>
<dbReference type="Gene3D" id="1.10.260.40">
    <property type="entry name" value="lambda repressor-like DNA-binding domains"/>
    <property type="match status" value="1"/>
</dbReference>
<dbReference type="PANTHER" id="PTHR30146:SF24">
    <property type="entry name" value="XYLOSE OPERON REGULATORY PROTEIN"/>
    <property type="match status" value="1"/>
</dbReference>
<dbReference type="GO" id="GO:0003700">
    <property type="term" value="F:DNA-binding transcription factor activity"/>
    <property type="evidence" value="ECO:0007669"/>
    <property type="project" value="TreeGrafter"/>
</dbReference>
<evidence type="ECO:0000259" key="4">
    <source>
        <dbReference type="PROSITE" id="PS50932"/>
    </source>
</evidence>
<dbReference type="CDD" id="cd01392">
    <property type="entry name" value="HTH_LacI"/>
    <property type="match status" value="1"/>
</dbReference>
<dbReference type="InterPro" id="IPR010982">
    <property type="entry name" value="Lambda_DNA-bd_dom_sf"/>
</dbReference>
<dbReference type="InterPro" id="IPR028082">
    <property type="entry name" value="Peripla_BP_I"/>
</dbReference>
<evidence type="ECO:0000313" key="6">
    <source>
        <dbReference type="Proteomes" id="UP000823910"/>
    </source>
</evidence>
<dbReference type="SMART" id="SM00354">
    <property type="entry name" value="HTH_LACI"/>
    <property type="match status" value="1"/>
</dbReference>
<evidence type="ECO:0000256" key="3">
    <source>
        <dbReference type="ARBA" id="ARBA00023163"/>
    </source>
</evidence>
<dbReference type="SUPFAM" id="SSF47413">
    <property type="entry name" value="lambda repressor-like DNA-binding domains"/>
    <property type="match status" value="1"/>
</dbReference>
<proteinExistence type="predicted"/>
<dbReference type="PROSITE" id="PS50932">
    <property type="entry name" value="HTH_LACI_2"/>
    <property type="match status" value="1"/>
</dbReference>
<dbReference type="Gene3D" id="3.40.50.2300">
    <property type="match status" value="2"/>
</dbReference>
<gene>
    <name evidence="5" type="ORF">H9704_05190</name>
</gene>
<dbReference type="Proteomes" id="UP000823910">
    <property type="component" value="Unassembled WGS sequence"/>
</dbReference>
<dbReference type="Pfam" id="PF13377">
    <property type="entry name" value="Peripla_BP_3"/>
    <property type="match status" value="1"/>
</dbReference>
<accession>A0A9D2MY79</accession>
<dbReference type="EMBL" id="DWWT01000021">
    <property type="protein sequence ID" value="HJC05534.1"/>
    <property type="molecule type" value="Genomic_DNA"/>
</dbReference>
<keyword evidence="3" id="KW-0804">Transcription</keyword>
<protein>
    <submittedName>
        <fullName evidence="5">LacI family transcriptional regulator</fullName>
    </submittedName>
</protein>
<evidence type="ECO:0000256" key="1">
    <source>
        <dbReference type="ARBA" id="ARBA00023015"/>
    </source>
</evidence>
<organism evidence="5 6">
    <name type="scientific">Candidatus Enterocloster excrementipullorum</name>
    <dbReference type="NCBI Taxonomy" id="2838559"/>
    <lineage>
        <taxon>Bacteria</taxon>
        <taxon>Bacillati</taxon>
        <taxon>Bacillota</taxon>
        <taxon>Clostridia</taxon>
        <taxon>Lachnospirales</taxon>
        <taxon>Lachnospiraceae</taxon>
        <taxon>Enterocloster</taxon>
    </lineage>
</organism>
<evidence type="ECO:0000256" key="2">
    <source>
        <dbReference type="ARBA" id="ARBA00023125"/>
    </source>
</evidence>
<sequence length="338" mass="38203">MVTIKEIANRLGVSTTTVSNVIHGKTSEVSPATIELVQKMLKECGYVPNMGARNLAQNQSRIIGIVMKERKGRYTNLLSDPFYGELVGAVEKVIRSKGYYLMMNISDNMEDIIAGAASWNVDGVIMVSLDYEDVLELRKTYKKPMVLIDCCNCPEDAEEINITVDDRKGAYDVTEYLIRSGHKRMAYFAYNTQGISGVRYEGCIRALKDYGLPWDRESFPVVSVKELGLEGAFESVCYQREDFTAVICNADYYAASLINYMEDRGVSIPEELSVTGFDDNEYARLIRPHLTTVRQSVTDKGVRAVRILTDLINGKEYRERTILLPFKMVVRDSVKILR</sequence>
<reference evidence="5" key="2">
    <citation type="submission" date="2021-04" db="EMBL/GenBank/DDBJ databases">
        <authorList>
            <person name="Gilroy R."/>
        </authorList>
    </citation>
    <scope>NUCLEOTIDE SEQUENCE</scope>
    <source>
        <strain evidence="5">CHK180-15479</strain>
    </source>
</reference>
<dbReference type="CDD" id="cd06267">
    <property type="entry name" value="PBP1_LacI_sugar_binding-like"/>
    <property type="match status" value="1"/>
</dbReference>
<name>A0A9D2MY79_9FIRM</name>